<dbReference type="InterPro" id="IPR004435">
    <property type="entry name" value="MobB_dom"/>
</dbReference>
<gene>
    <name evidence="2" type="primary">mobB</name>
    <name evidence="2" type="ORF">I8J30_24710</name>
</gene>
<dbReference type="SUPFAM" id="SSF52540">
    <property type="entry name" value="P-loop containing nucleoside triphosphate hydrolases"/>
    <property type="match status" value="1"/>
</dbReference>
<proteinExistence type="predicted"/>
<comment type="caution">
    <text evidence="2">The sequence shown here is derived from an EMBL/GenBank/DDBJ whole genome shotgun (WGS) entry which is preliminary data.</text>
</comment>
<evidence type="ECO:0000313" key="3">
    <source>
        <dbReference type="Proteomes" id="UP000673394"/>
    </source>
</evidence>
<dbReference type="InterPro" id="IPR052539">
    <property type="entry name" value="MGD_biosynthesis_adapter"/>
</dbReference>
<dbReference type="NCBIfam" id="TIGR00176">
    <property type="entry name" value="mobB"/>
    <property type="match status" value="1"/>
</dbReference>
<organism evidence="2 3">
    <name type="scientific">Paenibacillus lignilyticus</name>
    <dbReference type="NCBI Taxonomy" id="1172615"/>
    <lineage>
        <taxon>Bacteria</taxon>
        <taxon>Bacillati</taxon>
        <taxon>Bacillota</taxon>
        <taxon>Bacilli</taxon>
        <taxon>Bacillales</taxon>
        <taxon>Paenibacillaceae</taxon>
        <taxon>Paenibacillus</taxon>
    </lineage>
</organism>
<dbReference type="PANTHER" id="PTHR40072">
    <property type="entry name" value="MOLYBDOPTERIN-GUANINE DINUCLEOTIDE BIOSYNTHESIS ADAPTER PROTEIN-RELATED"/>
    <property type="match status" value="1"/>
</dbReference>
<reference evidence="2 3" key="1">
    <citation type="submission" date="2021-04" db="EMBL/GenBank/DDBJ databases">
        <title>Paenibacillus sp. DLE-14 whole genome sequence.</title>
        <authorList>
            <person name="Ham Y.J."/>
        </authorList>
    </citation>
    <scope>NUCLEOTIDE SEQUENCE [LARGE SCALE GENOMIC DNA]</scope>
    <source>
        <strain evidence="2 3">DLE-14</strain>
    </source>
</reference>
<dbReference type="PANTHER" id="PTHR40072:SF1">
    <property type="entry name" value="MOLYBDOPTERIN-GUANINE DINUCLEOTIDE BIOSYNTHESIS ADAPTER PROTEIN"/>
    <property type="match status" value="1"/>
</dbReference>
<feature type="domain" description="Molybdopterin-guanine dinucleotide biosynthesis protein B (MobB)" evidence="1">
    <location>
        <begin position="13"/>
        <end position="138"/>
    </location>
</feature>
<dbReference type="EMBL" id="JAGKSP010000013">
    <property type="protein sequence ID" value="MBP3965928.1"/>
    <property type="molecule type" value="Genomic_DNA"/>
</dbReference>
<dbReference type="InterPro" id="IPR027417">
    <property type="entry name" value="P-loop_NTPase"/>
</dbReference>
<dbReference type="Proteomes" id="UP000673394">
    <property type="component" value="Unassembled WGS sequence"/>
</dbReference>
<dbReference type="CDD" id="cd03116">
    <property type="entry name" value="MobB"/>
    <property type="match status" value="1"/>
</dbReference>
<dbReference type="Gene3D" id="3.40.50.300">
    <property type="entry name" value="P-loop containing nucleotide triphosphate hydrolases"/>
    <property type="match status" value="1"/>
</dbReference>
<keyword evidence="3" id="KW-1185">Reference proteome</keyword>
<sequence length="169" mass="18804">MHAESLRRSTPFVLQIVGYKNSGKTTMVTLLTKLLKQAGYTVGTAKHDAHDFTMDTPGTDTWRHQEAGADITAISSSARTAIISARAEPLSALLTHMQHVDIVLVEGFKQEHYPKLILLRSPEDESLLTLTNPIMTAVWPQANPRLLPHVPHFDINDIPAIYNHLLTHL</sequence>
<dbReference type="Pfam" id="PF03205">
    <property type="entry name" value="MobB"/>
    <property type="match status" value="1"/>
</dbReference>
<name>A0ABS5CJ91_9BACL</name>
<protein>
    <submittedName>
        <fullName evidence="2">Molybdopterin-guanine dinucleotide biosynthesis protein B</fullName>
    </submittedName>
</protein>
<accession>A0ABS5CJ91</accession>
<evidence type="ECO:0000259" key="1">
    <source>
        <dbReference type="Pfam" id="PF03205"/>
    </source>
</evidence>
<evidence type="ECO:0000313" key="2">
    <source>
        <dbReference type="EMBL" id="MBP3965928.1"/>
    </source>
</evidence>